<evidence type="ECO:0000313" key="1">
    <source>
        <dbReference type="EMBL" id="KEQ03125.1"/>
    </source>
</evidence>
<proteinExistence type="predicted"/>
<organism evidence="1 2">
    <name type="scientific">Pseudorhizobium pelagicum</name>
    <dbReference type="NCBI Taxonomy" id="1509405"/>
    <lineage>
        <taxon>Bacteria</taxon>
        <taxon>Pseudomonadati</taxon>
        <taxon>Pseudomonadota</taxon>
        <taxon>Alphaproteobacteria</taxon>
        <taxon>Hyphomicrobiales</taxon>
        <taxon>Rhizobiaceae</taxon>
        <taxon>Rhizobium/Agrobacterium group</taxon>
        <taxon>Pseudorhizobium</taxon>
    </lineage>
</organism>
<keyword evidence="2" id="KW-1185">Reference proteome</keyword>
<name>A0A922T6W9_9HYPH</name>
<evidence type="ECO:0000313" key="2">
    <source>
        <dbReference type="Proteomes" id="UP000052167"/>
    </source>
</evidence>
<dbReference type="AlphaFoldDB" id="A0A922T6W9"/>
<dbReference type="EMBL" id="JOKJ01000037">
    <property type="protein sequence ID" value="KEQ03125.1"/>
    <property type="molecule type" value="Genomic_DNA"/>
</dbReference>
<sequence>MPKFLALILFRRLWPSHTPASAGMTASVDSARSSRCRDSWKARPTVRATVETVKDRPRWGTFAKGVRATVGIWANTAAVSEFLLERLAPWMAAQPQVGLDIKERQKMETLGIVPTTLPLCAPRATDFVGWHGT</sequence>
<dbReference type="Proteomes" id="UP000052167">
    <property type="component" value="Unassembled WGS sequence"/>
</dbReference>
<comment type="caution">
    <text evidence="1">The sequence shown here is derived from an EMBL/GenBank/DDBJ whole genome shotgun (WGS) entry which is preliminary data.</text>
</comment>
<gene>
    <name evidence="1" type="ORF">GV68_17740</name>
</gene>
<protein>
    <submittedName>
        <fullName evidence="1">Uncharacterized protein</fullName>
    </submittedName>
</protein>
<accession>A0A922T6W9</accession>
<reference evidence="1 2" key="1">
    <citation type="submission" date="2014-06" db="EMBL/GenBank/DDBJ databases">
        <title>Rhizobium pelagicum/R2-400B4.</title>
        <authorList>
            <person name="Kimes N.E."/>
            <person name="Lopez-Perez M."/>
        </authorList>
    </citation>
    <scope>NUCLEOTIDE SEQUENCE [LARGE SCALE GENOMIC DNA]</scope>
    <source>
        <strain evidence="1 2">R2-400B4</strain>
    </source>
</reference>